<dbReference type="AlphaFoldDB" id="A0A1I3AZG2"/>
<organism evidence="1 2">
    <name type="scientific">Halorubrum aquaticum</name>
    <dbReference type="NCBI Taxonomy" id="387340"/>
    <lineage>
        <taxon>Archaea</taxon>
        <taxon>Methanobacteriati</taxon>
        <taxon>Methanobacteriota</taxon>
        <taxon>Stenosarchaea group</taxon>
        <taxon>Halobacteria</taxon>
        <taxon>Halobacteriales</taxon>
        <taxon>Haloferacaceae</taxon>
        <taxon>Halorubrum</taxon>
    </lineage>
</organism>
<evidence type="ECO:0000313" key="1">
    <source>
        <dbReference type="EMBL" id="SFH55362.1"/>
    </source>
</evidence>
<keyword evidence="2" id="KW-1185">Reference proteome</keyword>
<gene>
    <name evidence="1" type="ORF">SAMN04488066_10870</name>
</gene>
<dbReference type="Proteomes" id="UP000323537">
    <property type="component" value="Unassembled WGS sequence"/>
</dbReference>
<accession>A0A1I3AZG2</accession>
<sequence length="171" mass="17664">MTGAFRTLATGLLAVGLVFALVGTGGFSSAMTDREVTVATAADERAFVGYDSPDEIAIGTDGNATNGGGANRSETVTLVTVTNRFDVEVDVTEVDVDEKPDDLNVTVRPPPSDVSPGESGSEAVVAELECADAFEAERLSVTVRLRGNGVEAVVFGDTESRTISVTCRTGS</sequence>
<evidence type="ECO:0008006" key="3">
    <source>
        <dbReference type="Google" id="ProtNLM"/>
    </source>
</evidence>
<dbReference type="RefSeq" id="WP_149784392.1">
    <property type="nucleotide sequence ID" value="NZ_BAAADP010000001.1"/>
</dbReference>
<dbReference type="EMBL" id="FOPZ01000008">
    <property type="protein sequence ID" value="SFH55362.1"/>
    <property type="molecule type" value="Genomic_DNA"/>
</dbReference>
<reference evidence="1 2" key="1">
    <citation type="submission" date="2016-10" db="EMBL/GenBank/DDBJ databases">
        <authorList>
            <person name="Varghese N."/>
            <person name="Submissions S."/>
        </authorList>
    </citation>
    <scope>NUCLEOTIDE SEQUENCE [LARGE SCALE GENOMIC DNA]</scope>
    <source>
        <strain evidence="1 2">CGMCC 1.6377</strain>
    </source>
</reference>
<dbReference type="OrthoDB" id="381295at2157"/>
<proteinExistence type="predicted"/>
<name>A0A1I3AZG2_9EURY</name>
<protein>
    <recommendedName>
        <fullName evidence="3">SipW-cognate class signal peptide</fullName>
    </recommendedName>
</protein>
<evidence type="ECO:0000313" key="2">
    <source>
        <dbReference type="Proteomes" id="UP000323537"/>
    </source>
</evidence>